<proteinExistence type="predicted"/>
<evidence type="ECO:0000313" key="2">
    <source>
        <dbReference type="EMBL" id="UOB20118.1"/>
    </source>
</evidence>
<evidence type="ECO:0000256" key="1">
    <source>
        <dbReference type="SAM" id="Coils"/>
    </source>
</evidence>
<accession>A0ABY3ZTA5</accession>
<keyword evidence="3" id="KW-1185">Reference proteome</keyword>
<dbReference type="RefSeq" id="WP_243365457.1">
    <property type="nucleotide sequence ID" value="NZ_CP094348.1"/>
</dbReference>
<dbReference type="EMBL" id="CP094348">
    <property type="protein sequence ID" value="UOB20118.1"/>
    <property type="molecule type" value="Genomic_DNA"/>
</dbReference>
<protein>
    <submittedName>
        <fullName evidence="2">Uncharacterized protein</fullName>
    </submittedName>
</protein>
<gene>
    <name evidence="2" type="ORF">MRZ06_08935</name>
</gene>
<organism evidence="2 3">
    <name type="scientific">Macrococcus armenti</name>
    <dbReference type="NCBI Taxonomy" id="2875764"/>
    <lineage>
        <taxon>Bacteria</taxon>
        <taxon>Bacillati</taxon>
        <taxon>Bacillota</taxon>
        <taxon>Bacilli</taxon>
        <taxon>Bacillales</taxon>
        <taxon>Staphylococcaceae</taxon>
        <taxon>Macrococcus</taxon>
    </lineage>
</organism>
<sequence>MLNIKSHLNKTVKKCVENTVFMHIAASYKKLTDINLLKSMKMNEINRLSSERIEVQAALEVIETKPTNKLHNNRKPLIERINEIDGEIDEIEQLLANLDIEKQNIQYEIVLLSQVKS</sequence>
<reference evidence="2" key="1">
    <citation type="submission" date="2022-03" db="EMBL/GenBank/DDBJ databases">
        <authorList>
            <person name="Vrbovska V."/>
            <person name="Kovarovic V."/>
            <person name="Botka T."/>
            <person name="Pantucek R."/>
        </authorList>
    </citation>
    <scope>NUCLEOTIDE SEQUENCE</scope>
    <source>
        <strain evidence="2">CCM 2609</strain>
    </source>
</reference>
<dbReference type="Proteomes" id="UP000830343">
    <property type="component" value="Chromosome"/>
</dbReference>
<name>A0ABY3ZTA5_9STAP</name>
<keyword evidence="1" id="KW-0175">Coiled coil</keyword>
<reference evidence="2" key="2">
    <citation type="submission" date="2022-04" db="EMBL/GenBank/DDBJ databases">
        <title>Antimicrobial genetic elements in methicillin-resistant Macrococcus armenti.</title>
        <authorList>
            <person name="Keller J.E."/>
            <person name="Schwendener S."/>
            <person name="Pantucek R."/>
            <person name="Perreten V."/>
        </authorList>
    </citation>
    <scope>NUCLEOTIDE SEQUENCE</scope>
    <source>
        <strain evidence="2">CCM 2609</strain>
    </source>
</reference>
<feature type="coiled-coil region" evidence="1">
    <location>
        <begin position="81"/>
        <end position="108"/>
    </location>
</feature>
<evidence type="ECO:0000313" key="3">
    <source>
        <dbReference type="Proteomes" id="UP000830343"/>
    </source>
</evidence>